<sequence>MKTVLLAALSSVALFTSGAALADTLLRVNQLGYLPDGPKRASLITDRPTPVLWQLVDAKGREIARGQTKPLGMDASVGRKVHLIDFSEVRESGEKLSLVAERVTSPPFAIKPKLYVNLPRDAFGYFYPMRSGIEIRADIAGEAYARPAGHVSAPKSGALNQGDKAVPCQEEGSSLKIYGDPWSCDYTLDVTGGWYDAGDQGKYVVNGALSVAQLMSTFERTLYAKSASAKPFADGALALPEHGNGVPDALDEARWELEFLLSMQVPEGPPLAGMAHHKVHDDEWTGIPTLPHEDPKRRLLHRPSTAATLNLAAAAAQGARLFKPYDAAFAERLLKAAQQAWRAAAEHPGLIAPEGDSDGGGAYHDTDLTDELYWAAAELFITTGNADYRAAIEASPHWRSSIFKPAGYEWANVETRAALSLALVPNSLSRSDAEWLKRDIVTAADEYLKLQKRAPFGHVYDPPEGRYAWGSNHLILQNAIIIARAHDLTGSPKYRDAVLETMDYIFGRNGPGISYVTGYGTDYAKNQHSRWFAYAADPALPGPPKGTLAGGPNVWLSDEIVREKRKGCAPQFCYIDDIESWSTNETAINWNAALAELSGFLAEQ</sequence>
<protein>
    <recommendedName>
        <fullName evidence="7">Endoglucanase</fullName>
        <ecNumber evidence="7">3.2.1.4</ecNumber>
    </recommendedName>
</protein>
<evidence type="ECO:0000313" key="11">
    <source>
        <dbReference type="Proteomes" id="UP000007374"/>
    </source>
</evidence>
<evidence type="ECO:0000256" key="6">
    <source>
        <dbReference type="PROSITE-ProRule" id="PRU10060"/>
    </source>
</evidence>
<name>K2NZI8_9HYPH</name>
<dbReference type="InterPro" id="IPR004197">
    <property type="entry name" value="Cellulase_Ig-like"/>
</dbReference>
<dbReference type="InterPro" id="IPR014756">
    <property type="entry name" value="Ig_E-set"/>
</dbReference>
<keyword evidence="3 6" id="KW-0119">Carbohydrate metabolism</keyword>
<dbReference type="Pfam" id="PF00759">
    <property type="entry name" value="Glyco_hydro_9"/>
    <property type="match status" value="1"/>
</dbReference>
<gene>
    <name evidence="10" type="ORF">NA8A_04938</name>
</gene>
<proteinExistence type="inferred from homology"/>
<dbReference type="EC" id="3.2.1.4" evidence="7"/>
<dbReference type="InterPro" id="IPR012341">
    <property type="entry name" value="6hp_glycosidase-like_sf"/>
</dbReference>
<evidence type="ECO:0000313" key="10">
    <source>
        <dbReference type="EMBL" id="EKF43349.1"/>
    </source>
</evidence>
<feature type="active site" evidence="6">
    <location>
        <position position="576"/>
    </location>
</feature>
<dbReference type="EMBL" id="AMSI01000003">
    <property type="protein sequence ID" value="EKF43349.1"/>
    <property type="molecule type" value="Genomic_DNA"/>
</dbReference>
<evidence type="ECO:0000256" key="1">
    <source>
        <dbReference type="ARBA" id="ARBA00007072"/>
    </source>
</evidence>
<feature type="signal peptide" evidence="7">
    <location>
        <begin position="1"/>
        <end position="22"/>
    </location>
</feature>
<comment type="catalytic activity">
    <reaction evidence="7">
        <text>Endohydrolysis of (1-&gt;4)-beta-D-glucosidic linkages in cellulose, lichenin and cereal beta-D-glucans.</text>
        <dbReference type="EC" id="3.2.1.4"/>
    </reaction>
</comment>
<evidence type="ECO:0000259" key="8">
    <source>
        <dbReference type="Pfam" id="PF00759"/>
    </source>
</evidence>
<dbReference type="PROSITE" id="PS00698">
    <property type="entry name" value="GH9_3"/>
    <property type="match status" value="1"/>
</dbReference>
<reference evidence="10 11" key="1">
    <citation type="journal article" date="2012" name="J. Bacteriol.">
        <title>Genome Sequence of Nitratireductor indicus Type Strain C115.</title>
        <authorList>
            <person name="Lai Q."/>
            <person name="Li G."/>
            <person name="Yu Z."/>
            <person name="Shao Z."/>
        </authorList>
    </citation>
    <scope>NUCLEOTIDE SEQUENCE [LARGE SCALE GENOMIC DNA]</scope>
    <source>
        <strain evidence="10 11">C115</strain>
    </source>
</reference>
<dbReference type="InterPro" id="IPR013783">
    <property type="entry name" value="Ig-like_fold"/>
</dbReference>
<keyword evidence="7" id="KW-0732">Signal</keyword>
<dbReference type="PATRIC" id="fig|1231190.3.peg.1033"/>
<dbReference type="SUPFAM" id="SSF48208">
    <property type="entry name" value="Six-hairpin glycosidases"/>
    <property type="match status" value="1"/>
</dbReference>
<organism evidence="10 11">
    <name type="scientific">Nitratireductor indicus C115</name>
    <dbReference type="NCBI Taxonomy" id="1231190"/>
    <lineage>
        <taxon>Bacteria</taxon>
        <taxon>Pseudomonadati</taxon>
        <taxon>Pseudomonadota</taxon>
        <taxon>Alphaproteobacteria</taxon>
        <taxon>Hyphomicrobiales</taxon>
        <taxon>Phyllobacteriaceae</taxon>
        <taxon>Nitratireductor</taxon>
    </lineage>
</organism>
<dbReference type="InterPro" id="IPR033126">
    <property type="entry name" value="Glyco_hydro_9_Asp/Glu_AS"/>
</dbReference>
<feature type="chain" id="PRO_5005137403" description="Endoglucanase" evidence="7">
    <location>
        <begin position="23"/>
        <end position="604"/>
    </location>
</feature>
<evidence type="ECO:0000256" key="2">
    <source>
        <dbReference type="ARBA" id="ARBA00022801"/>
    </source>
</evidence>
<feature type="active site" evidence="6">
    <location>
        <position position="585"/>
    </location>
</feature>
<dbReference type="SUPFAM" id="SSF81296">
    <property type="entry name" value="E set domains"/>
    <property type="match status" value="1"/>
</dbReference>
<evidence type="ECO:0000256" key="5">
    <source>
        <dbReference type="ARBA" id="ARBA00023326"/>
    </source>
</evidence>
<dbReference type="InterPro" id="IPR001701">
    <property type="entry name" value="Glyco_hydro_9"/>
</dbReference>
<evidence type="ECO:0000256" key="7">
    <source>
        <dbReference type="RuleBase" id="RU361166"/>
    </source>
</evidence>
<dbReference type="InterPro" id="IPR008928">
    <property type="entry name" value="6-hairpin_glycosidase_sf"/>
</dbReference>
<comment type="caution">
    <text evidence="10">The sequence shown here is derived from an EMBL/GenBank/DDBJ whole genome shotgun (WGS) entry which is preliminary data.</text>
</comment>
<dbReference type="CDD" id="cd02850">
    <property type="entry name" value="E_set_Cellulase_N"/>
    <property type="match status" value="1"/>
</dbReference>
<dbReference type="Gene3D" id="2.60.40.10">
    <property type="entry name" value="Immunoglobulins"/>
    <property type="match status" value="1"/>
</dbReference>
<dbReference type="Gene3D" id="1.50.10.10">
    <property type="match status" value="1"/>
</dbReference>
<keyword evidence="7" id="KW-0136">Cellulose degradation</keyword>
<keyword evidence="5 6" id="KW-0624">Polysaccharide degradation</keyword>
<dbReference type="Pfam" id="PF02927">
    <property type="entry name" value="CelD_N"/>
    <property type="match status" value="1"/>
</dbReference>
<evidence type="ECO:0000256" key="3">
    <source>
        <dbReference type="ARBA" id="ARBA00023277"/>
    </source>
</evidence>
<evidence type="ECO:0000256" key="4">
    <source>
        <dbReference type="ARBA" id="ARBA00023295"/>
    </source>
</evidence>
<dbReference type="Proteomes" id="UP000007374">
    <property type="component" value="Unassembled WGS sequence"/>
</dbReference>
<comment type="similarity">
    <text evidence="1 6 7">Belongs to the glycosyl hydrolase 9 (cellulase E) family.</text>
</comment>
<dbReference type="STRING" id="721133.SAMN05216176_101317"/>
<evidence type="ECO:0000259" key="9">
    <source>
        <dbReference type="Pfam" id="PF02927"/>
    </source>
</evidence>
<keyword evidence="11" id="KW-1185">Reference proteome</keyword>
<feature type="domain" description="Cellulase Ig-like" evidence="9">
    <location>
        <begin position="26"/>
        <end position="104"/>
    </location>
</feature>
<dbReference type="eggNOG" id="COG5297">
    <property type="taxonomic scope" value="Bacteria"/>
</dbReference>
<dbReference type="GO" id="GO:0008810">
    <property type="term" value="F:cellulase activity"/>
    <property type="evidence" value="ECO:0007669"/>
    <property type="project" value="UniProtKB-EC"/>
</dbReference>
<keyword evidence="2 6" id="KW-0378">Hydrolase</keyword>
<dbReference type="AlphaFoldDB" id="K2NZI8"/>
<dbReference type="RefSeq" id="WP_009449539.1">
    <property type="nucleotide sequence ID" value="NZ_AMSI01000003.1"/>
</dbReference>
<dbReference type="GO" id="GO:0030245">
    <property type="term" value="P:cellulose catabolic process"/>
    <property type="evidence" value="ECO:0007669"/>
    <property type="project" value="UniProtKB-KW"/>
</dbReference>
<accession>K2NZI8</accession>
<keyword evidence="4 6" id="KW-0326">Glycosidase</keyword>
<dbReference type="PANTHER" id="PTHR22298">
    <property type="entry name" value="ENDO-1,4-BETA-GLUCANASE"/>
    <property type="match status" value="1"/>
</dbReference>
<dbReference type="OrthoDB" id="9808897at2"/>
<feature type="domain" description="Glycoside hydrolase family 9" evidence="8">
    <location>
        <begin position="115"/>
        <end position="595"/>
    </location>
</feature>